<proteinExistence type="inferred from homology"/>
<keyword evidence="5 8" id="KW-0472">Membrane</keyword>
<comment type="similarity">
    <text evidence="2">Belongs to the DUOXA family.</text>
</comment>
<dbReference type="WBParaSite" id="ACRNAN_Path_1223.g4752.t1">
    <property type="protein sequence ID" value="ACRNAN_Path_1223.g4752.t1"/>
    <property type="gene ID" value="ACRNAN_Path_1223.g4752"/>
</dbReference>
<keyword evidence="9" id="KW-1185">Reference proteome</keyword>
<keyword evidence="6" id="KW-0325">Glycoprotein</keyword>
<name>A0A914BXP5_9BILA</name>
<keyword evidence="3 8" id="KW-0812">Transmembrane</keyword>
<accession>A0A914BXP5</accession>
<evidence type="ECO:0000256" key="2">
    <source>
        <dbReference type="ARBA" id="ARBA00009816"/>
    </source>
</evidence>
<dbReference type="AlphaFoldDB" id="A0A914BXP5"/>
<evidence type="ECO:0000256" key="3">
    <source>
        <dbReference type="ARBA" id="ARBA00022692"/>
    </source>
</evidence>
<protein>
    <submittedName>
        <fullName evidence="10">Uncharacterized protein</fullName>
    </submittedName>
</protein>
<evidence type="ECO:0000313" key="10">
    <source>
        <dbReference type="WBParaSite" id="ACRNAN_Path_1223.g4752.t1"/>
    </source>
</evidence>
<evidence type="ECO:0000256" key="4">
    <source>
        <dbReference type="ARBA" id="ARBA00022989"/>
    </source>
</evidence>
<dbReference type="PANTHER" id="PTHR31158">
    <property type="entry name" value="DUAL OXIDASE 2"/>
    <property type="match status" value="1"/>
</dbReference>
<dbReference type="Pfam" id="PF10204">
    <property type="entry name" value="DuoxA"/>
    <property type="match status" value="1"/>
</dbReference>
<dbReference type="Proteomes" id="UP000887540">
    <property type="component" value="Unplaced"/>
</dbReference>
<evidence type="ECO:0000256" key="8">
    <source>
        <dbReference type="SAM" id="Phobius"/>
    </source>
</evidence>
<organism evidence="9 10">
    <name type="scientific">Acrobeloides nanus</name>
    <dbReference type="NCBI Taxonomy" id="290746"/>
    <lineage>
        <taxon>Eukaryota</taxon>
        <taxon>Metazoa</taxon>
        <taxon>Ecdysozoa</taxon>
        <taxon>Nematoda</taxon>
        <taxon>Chromadorea</taxon>
        <taxon>Rhabditida</taxon>
        <taxon>Tylenchina</taxon>
        <taxon>Cephalobomorpha</taxon>
        <taxon>Cephaloboidea</taxon>
        <taxon>Cephalobidae</taxon>
        <taxon>Acrobeloides</taxon>
    </lineage>
</organism>
<sequence>MALGATILISIHYPAWHQGKVRINTAFKAFSTEKVEAILGVKIGLKHINITLKNSDYNDLSLFIFRDEMLNRLDYNERVMFMDMYSMERELERALRKGLPYPILKVIEYLSVDRAGFVWGRQYRLAGYYTCAALWFAFGCWLVMVVVLCLLPQYYPILMLTCGVSTLMADLTYAYNTPDHLTIRFPGPQNTMSILEFSFSYCFYATAAIGLLSAIYGCLLWLIQEKTAYAFDTFLSSYLDEACRAKPQKKRVSPRPIIIPRPIAQTVEMETTMDMKTPNGSPITVDEQISSSSDF</sequence>
<feature type="compositionally biased region" description="Polar residues" evidence="7">
    <location>
        <begin position="278"/>
        <end position="295"/>
    </location>
</feature>
<feature type="transmembrane region" description="Helical" evidence="8">
    <location>
        <begin position="126"/>
        <end position="148"/>
    </location>
</feature>
<reference evidence="10" key="1">
    <citation type="submission" date="2022-11" db="UniProtKB">
        <authorList>
            <consortium name="WormBaseParasite"/>
        </authorList>
    </citation>
    <scope>IDENTIFICATION</scope>
</reference>
<dbReference type="InterPro" id="IPR018469">
    <property type="entry name" value="Dual_oxidase_maturation_fac"/>
</dbReference>
<feature type="transmembrane region" description="Helical" evidence="8">
    <location>
        <begin position="154"/>
        <end position="175"/>
    </location>
</feature>
<comment type="subcellular location">
    <subcellularLocation>
        <location evidence="1">Membrane</location>
        <topology evidence="1">Multi-pass membrane protein</topology>
    </subcellularLocation>
</comment>
<evidence type="ECO:0000256" key="6">
    <source>
        <dbReference type="ARBA" id="ARBA00023180"/>
    </source>
</evidence>
<evidence type="ECO:0000256" key="7">
    <source>
        <dbReference type="SAM" id="MobiDB-lite"/>
    </source>
</evidence>
<dbReference type="GO" id="GO:0005789">
    <property type="term" value="C:endoplasmic reticulum membrane"/>
    <property type="evidence" value="ECO:0007669"/>
    <property type="project" value="InterPro"/>
</dbReference>
<evidence type="ECO:0000256" key="5">
    <source>
        <dbReference type="ARBA" id="ARBA00023136"/>
    </source>
</evidence>
<evidence type="ECO:0000313" key="9">
    <source>
        <dbReference type="Proteomes" id="UP000887540"/>
    </source>
</evidence>
<evidence type="ECO:0000256" key="1">
    <source>
        <dbReference type="ARBA" id="ARBA00004141"/>
    </source>
</evidence>
<dbReference type="GO" id="GO:0015031">
    <property type="term" value="P:protein transport"/>
    <property type="evidence" value="ECO:0007669"/>
    <property type="project" value="InterPro"/>
</dbReference>
<dbReference type="PANTHER" id="PTHR31158:SF1">
    <property type="entry name" value="DOXA1 FACTOR-RELATED"/>
    <property type="match status" value="1"/>
</dbReference>
<keyword evidence="4 8" id="KW-1133">Transmembrane helix</keyword>
<feature type="transmembrane region" description="Helical" evidence="8">
    <location>
        <begin position="201"/>
        <end position="223"/>
    </location>
</feature>
<feature type="region of interest" description="Disordered" evidence="7">
    <location>
        <begin position="274"/>
        <end position="295"/>
    </location>
</feature>